<evidence type="ECO:0000313" key="1">
    <source>
        <dbReference type="EMBL" id="MDP9650977.1"/>
    </source>
</evidence>
<protein>
    <submittedName>
        <fullName evidence="1">Uncharacterized protein</fullName>
    </submittedName>
</protein>
<accession>A0AB73ILV6</accession>
<sequence length="30" mass="3457">MGRSIITISHRPYGSIQHGIDEFSIWLRAD</sequence>
<organism evidence="1 2">
    <name type="scientific">Paraburkholderia caledonica</name>
    <dbReference type="NCBI Taxonomy" id="134536"/>
    <lineage>
        <taxon>Bacteria</taxon>
        <taxon>Pseudomonadati</taxon>
        <taxon>Pseudomonadota</taxon>
        <taxon>Betaproteobacteria</taxon>
        <taxon>Burkholderiales</taxon>
        <taxon>Burkholderiaceae</taxon>
        <taxon>Paraburkholderia</taxon>
    </lineage>
</organism>
<dbReference type="AlphaFoldDB" id="A0AB73ILV6"/>
<comment type="caution">
    <text evidence="1">The sequence shown here is derived from an EMBL/GenBank/DDBJ whole genome shotgun (WGS) entry which is preliminary data.</text>
</comment>
<reference evidence="1" key="1">
    <citation type="submission" date="2023-07" db="EMBL/GenBank/DDBJ databases">
        <title>Sorghum-associated microbial communities from plants grown in Nebraska, USA.</title>
        <authorList>
            <person name="Schachtman D."/>
        </authorList>
    </citation>
    <scope>NUCLEOTIDE SEQUENCE</scope>
    <source>
        <strain evidence="1">DS1061</strain>
    </source>
</reference>
<dbReference type="EMBL" id="JAURTK010000014">
    <property type="protein sequence ID" value="MDP9650977.1"/>
    <property type="molecule type" value="Genomic_DNA"/>
</dbReference>
<name>A0AB73ILV6_9BURK</name>
<evidence type="ECO:0000313" key="2">
    <source>
        <dbReference type="Proteomes" id="UP001229486"/>
    </source>
</evidence>
<dbReference type="Proteomes" id="UP001229486">
    <property type="component" value="Unassembled WGS sequence"/>
</dbReference>
<gene>
    <name evidence="1" type="ORF">J2793_006452</name>
</gene>
<proteinExistence type="predicted"/>